<evidence type="ECO:0000313" key="7">
    <source>
        <dbReference type="EnsemblPlants" id="Kaladp0442s0003.1.v1.1.CDS.1"/>
    </source>
</evidence>
<accession>A0A7N0VAJ1</accession>
<dbReference type="OMA" id="MEDCELM"/>
<keyword evidence="2" id="KW-0479">Metal-binding</keyword>
<dbReference type="FunFam" id="1.10.238.10:FF:000089">
    <property type="entry name" value="calmodulin-like protein 3"/>
    <property type="match status" value="1"/>
</dbReference>
<reference evidence="7" key="1">
    <citation type="submission" date="2021-01" db="UniProtKB">
        <authorList>
            <consortium name="EnsemblPlants"/>
        </authorList>
    </citation>
    <scope>IDENTIFICATION</scope>
</reference>
<dbReference type="Gramene" id="Kaladp0442s0003.1.v1.1">
    <property type="protein sequence ID" value="Kaladp0442s0003.1.v1.1.CDS.1"/>
    <property type="gene ID" value="Kaladp0442s0003.v1.1"/>
</dbReference>
<evidence type="ECO:0000256" key="4">
    <source>
        <dbReference type="ARBA" id="ARBA00022837"/>
    </source>
</evidence>
<evidence type="ECO:0000256" key="5">
    <source>
        <dbReference type="SAM" id="MobiDB-lite"/>
    </source>
</evidence>
<dbReference type="PANTHER" id="PTHR23050">
    <property type="entry name" value="CALCIUM BINDING PROTEIN"/>
    <property type="match status" value="1"/>
</dbReference>
<dbReference type="Pfam" id="PF13499">
    <property type="entry name" value="EF-hand_7"/>
    <property type="match status" value="2"/>
</dbReference>
<dbReference type="PROSITE" id="PS00018">
    <property type="entry name" value="EF_HAND_1"/>
    <property type="match status" value="4"/>
</dbReference>
<dbReference type="GO" id="GO:0005509">
    <property type="term" value="F:calcium ion binding"/>
    <property type="evidence" value="ECO:0007669"/>
    <property type="project" value="InterPro"/>
</dbReference>
<protein>
    <recommendedName>
        <fullName evidence="6">EF-hand domain-containing protein</fullName>
    </recommendedName>
</protein>
<organism evidence="7 8">
    <name type="scientific">Kalanchoe fedtschenkoi</name>
    <name type="common">Lavender scallops</name>
    <name type="synonym">South American air plant</name>
    <dbReference type="NCBI Taxonomy" id="63787"/>
    <lineage>
        <taxon>Eukaryota</taxon>
        <taxon>Viridiplantae</taxon>
        <taxon>Streptophyta</taxon>
        <taxon>Embryophyta</taxon>
        <taxon>Tracheophyta</taxon>
        <taxon>Spermatophyta</taxon>
        <taxon>Magnoliopsida</taxon>
        <taxon>eudicotyledons</taxon>
        <taxon>Gunneridae</taxon>
        <taxon>Pentapetalae</taxon>
        <taxon>Saxifragales</taxon>
        <taxon>Crassulaceae</taxon>
        <taxon>Kalanchoe</taxon>
    </lineage>
</organism>
<dbReference type="FunFam" id="1.10.238.10:FF:000178">
    <property type="entry name" value="Calmodulin-2 A"/>
    <property type="match status" value="1"/>
</dbReference>
<dbReference type="GO" id="GO:0005737">
    <property type="term" value="C:cytoplasm"/>
    <property type="evidence" value="ECO:0007669"/>
    <property type="project" value="UniProtKB-ARBA"/>
</dbReference>
<evidence type="ECO:0000256" key="3">
    <source>
        <dbReference type="ARBA" id="ARBA00022737"/>
    </source>
</evidence>
<dbReference type="SUPFAM" id="SSF47473">
    <property type="entry name" value="EF-hand"/>
    <property type="match status" value="1"/>
</dbReference>
<name>A0A7N0VAJ1_KALFE</name>
<dbReference type="PROSITE" id="PS50222">
    <property type="entry name" value="EF_HAND_2"/>
    <property type="match status" value="4"/>
</dbReference>
<keyword evidence="4" id="KW-0106">Calcium</keyword>
<dbReference type="InterPro" id="IPR050145">
    <property type="entry name" value="Centrin_CML-like"/>
</dbReference>
<dbReference type="Proteomes" id="UP000594263">
    <property type="component" value="Unplaced"/>
</dbReference>
<comment type="function">
    <text evidence="1">Potential calcium sensor.</text>
</comment>
<evidence type="ECO:0000256" key="1">
    <source>
        <dbReference type="ARBA" id="ARBA00003291"/>
    </source>
</evidence>
<feature type="domain" description="EF-hand" evidence="6">
    <location>
        <begin position="158"/>
        <end position="193"/>
    </location>
</feature>
<feature type="domain" description="EF-hand" evidence="6">
    <location>
        <begin position="122"/>
        <end position="157"/>
    </location>
</feature>
<dbReference type="Gene3D" id="1.10.238.10">
    <property type="entry name" value="EF-hand"/>
    <property type="match status" value="2"/>
</dbReference>
<feature type="domain" description="EF-hand" evidence="6">
    <location>
        <begin position="49"/>
        <end position="84"/>
    </location>
</feature>
<evidence type="ECO:0000313" key="8">
    <source>
        <dbReference type="Proteomes" id="UP000594263"/>
    </source>
</evidence>
<dbReference type="GO" id="GO:0043226">
    <property type="term" value="C:organelle"/>
    <property type="evidence" value="ECO:0007669"/>
    <property type="project" value="UniProtKB-ARBA"/>
</dbReference>
<feature type="region of interest" description="Disordered" evidence="5">
    <location>
        <begin position="23"/>
        <end position="46"/>
    </location>
</feature>
<dbReference type="InterPro" id="IPR011992">
    <property type="entry name" value="EF-hand-dom_pair"/>
</dbReference>
<proteinExistence type="predicted"/>
<dbReference type="EnsemblPlants" id="Kaladp0442s0003.1.v1.1">
    <property type="protein sequence ID" value="Kaladp0442s0003.1.v1.1.CDS.1"/>
    <property type="gene ID" value="Kaladp0442s0003.v1.1"/>
</dbReference>
<feature type="domain" description="EF-hand" evidence="6">
    <location>
        <begin position="85"/>
        <end position="120"/>
    </location>
</feature>
<dbReference type="AlphaFoldDB" id="A0A7N0VAJ1"/>
<keyword evidence="3" id="KW-0677">Repeat</keyword>
<dbReference type="InterPro" id="IPR018247">
    <property type="entry name" value="EF_Hand_1_Ca_BS"/>
</dbReference>
<evidence type="ECO:0000256" key="2">
    <source>
        <dbReference type="ARBA" id="ARBA00022723"/>
    </source>
</evidence>
<keyword evidence="8" id="KW-1185">Reference proteome</keyword>
<dbReference type="CDD" id="cd00051">
    <property type="entry name" value="EFh"/>
    <property type="match status" value="2"/>
</dbReference>
<sequence>MGFGSMFGRSSKKNMLNSALSCSNNSPADGGGTGETPLFSRSSSMNSASQVEELQQVFRKFDVNGDGKISATELGCIIRSLGQSPTEEELMKMVRVVDKDGDGFIDLDEFIELNTKDVGSDEALQSLREAFSVFDIDGNGSITAEELHKVLRGLGEDCSVAECRKMISGVDVDGDGMISFDEFKIMMDTGSRYEHKMLEDSQQQHSTAS</sequence>
<dbReference type="SMART" id="SM00054">
    <property type="entry name" value="EFh"/>
    <property type="match status" value="4"/>
</dbReference>
<evidence type="ECO:0000259" key="6">
    <source>
        <dbReference type="PROSITE" id="PS50222"/>
    </source>
</evidence>
<dbReference type="InterPro" id="IPR002048">
    <property type="entry name" value="EF_hand_dom"/>
</dbReference>